<dbReference type="GO" id="GO:0004423">
    <property type="term" value="F:iduronate-2-sulfatase activity"/>
    <property type="evidence" value="ECO:0000318"/>
    <property type="project" value="GO_Central"/>
</dbReference>
<gene>
    <name evidence="10" type="primary">LOC118419919</name>
</gene>
<dbReference type="Pfam" id="PF00884">
    <property type="entry name" value="Sulfatase"/>
    <property type="match status" value="1"/>
</dbReference>
<dbReference type="Proteomes" id="UP000001554">
    <property type="component" value="Chromosome 7"/>
</dbReference>
<dbReference type="AlphaFoldDB" id="A0A9J7MWF0"/>
<dbReference type="Gene3D" id="3.40.720.10">
    <property type="entry name" value="Alkaline Phosphatase, subunit A"/>
    <property type="match status" value="2"/>
</dbReference>
<dbReference type="GeneID" id="118419919"/>
<dbReference type="InterPro" id="IPR017850">
    <property type="entry name" value="Alkaline_phosphatase_core_sf"/>
</dbReference>
<dbReference type="PROSITE" id="PS00149">
    <property type="entry name" value="SULFATASE_2"/>
    <property type="match status" value="1"/>
</dbReference>
<comment type="cofactor">
    <cofactor evidence="1">
        <name>Ca(2+)</name>
        <dbReference type="ChEBI" id="CHEBI:29108"/>
    </cofactor>
</comment>
<dbReference type="OMA" id="HVFTRAY"/>
<keyword evidence="4 7" id="KW-0732">Signal</keyword>
<evidence type="ECO:0000256" key="2">
    <source>
        <dbReference type="ARBA" id="ARBA00008779"/>
    </source>
</evidence>
<comment type="similarity">
    <text evidence="2">Belongs to the sulfatase family.</text>
</comment>
<reference evidence="10" key="2">
    <citation type="submission" date="2025-08" db="UniProtKB">
        <authorList>
            <consortium name="RefSeq"/>
        </authorList>
    </citation>
    <scope>IDENTIFICATION</scope>
    <source>
        <strain evidence="10">S238N-H82</strain>
        <tissue evidence="10">Testes</tissue>
    </source>
</reference>
<feature type="signal peptide" evidence="7">
    <location>
        <begin position="1"/>
        <end position="22"/>
    </location>
</feature>
<evidence type="ECO:0000313" key="9">
    <source>
        <dbReference type="Proteomes" id="UP000001554"/>
    </source>
</evidence>
<evidence type="ECO:0000259" key="8">
    <source>
        <dbReference type="Pfam" id="PF00884"/>
    </source>
</evidence>
<dbReference type="InterPro" id="IPR035874">
    <property type="entry name" value="IDS"/>
</dbReference>
<dbReference type="InterPro" id="IPR024607">
    <property type="entry name" value="Sulfatase_CS"/>
</dbReference>
<reference evidence="9" key="1">
    <citation type="journal article" date="2020" name="Nat. Ecol. Evol.">
        <title>Deeply conserved synteny resolves early events in vertebrate evolution.</title>
        <authorList>
            <person name="Simakov O."/>
            <person name="Marletaz F."/>
            <person name="Yue J.X."/>
            <person name="O'Connell B."/>
            <person name="Jenkins J."/>
            <person name="Brandt A."/>
            <person name="Calef R."/>
            <person name="Tung C.H."/>
            <person name="Huang T.K."/>
            <person name="Schmutz J."/>
            <person name="Satoh N."/>
            <person name="Yu J.K."/>
            <person name="Putnam N.H."/>
            <person name="Green R.E."/>
            <person name="Rokhsar D.S."/>
        </authorList>
    </citation>
    <scope>NUCLEOTIDE SEQUENCE [LARGE SCALE GENOMIC DNA]</scope>
    <source>
        <strain evidence="9">S238N-H82</strain>
    </source>
</reference>
<dbReference type="KEGG" id="bfo:118419919"/>
<dbReference type="PROSITE" id="PS51257">
    <property type="entry name" value="PROKAR_LIPOPROTEIN"/>
    <property type="match status" value="1"/>
</dbReference>
<feature type="chain" id="PRO_5039920593" evidence="7">
    <location>
        <begin position="23"/>
        <end position="600"/>
    </location>
</feature>
<evidence type="ECO:0000256" key="3">
    <source>
        <dbReference type="ARBA" id="ARBA00022723"/>
    </source>
</evidence>
<dbReference type="PANTHER" id="PTHR45953">
    <property type="entry name" value="IDURONATE 2-SULFATASE"/>
    <property type="match status" value="1"/>
</dbReference>
<dbReference type="CDD" id="cd16030">
    <property type="entry name" value="iduronate-2-sulfatase"/>
    <property type="match status" value="1"/>
</dbReference>
<evidence type="ECO:0000256" key="5">
    <source>
        <dbReference type="ARBA" id="ARBA00022801"/>
    </source>
</evidence>
<dbReference type="InterPro" id="IPR000917">
    <property type="entry name" value="Sulfatase_N"/>
</dbReference>
<dbReference type="PROSITE" id="PS00523">
    <property type="entry name" value="SULFATASE_1"/>
    <property type="match status" value="1"/>
</dbReference>
<evidence type="ECO:0000256" key="7">
    <source>
        <dbReference type="SAM" id="SignalP"/>
    </source>
</evidence>
<keyword evidence="9" id="KW-1185">Reference proteome</keyword>
<evidence type="ECO:0000256" key="6">
    <source>
        <dbReference type="ARBA" id="ARBA00022837"/>
    </source>
</evidence>
<evidence type="ECO:0000256" key="1">
    <source>
        <dbReference type="ARBA" id="ARBA00001913"/>
    </source>
</evidence>
<accession>A0A9J7MWF0</accession>
<dbReference type="PANTHER" id="PTHR45953:SF1">
    <property type="entry name" value="IDURONATE 2-SULFATASE"/>
    <property type="match status" value="1"/>
</dbReference>
<dbReference type="GO" id="GO:0046872">
    <property type="term" value="F:metal ion binding"/>
    <property type="evidence" value="ECO:0007669"/>
    <property type="project" value="UniProtKB-KW"/>
</dbReference>
<keyword evidence="3" id="KW-0479">Metal-binding</keyword>
<evidence type="ECO:0000256" key="4">
    <source>
        <dbReference type="ARBA" id="ARBA00022729"/>
    </source>
</evidence>
<protein>
    <submittedName>
        <fullName evidence="10">Iduronate 2-sulfatase-like isoform X1</fullName>
    </submittedName>
</protein>
<evidence type="ECO:0000313" key="10">
    <source>
        <dbReference type="RefSeq" id="XP_035682476.1"/>
    </source>
</evidence>
<name>A0A9J7MWF0_BRAFL</name>
<dbReference type="GO" id="GO:0005764">
    <property type="term" value="C:lysosome"/>
    <property type="evidence" value="ECO:0000318"/>
    <property type="project" value="GO_Central"/>
</dbReference>
<keyword evidence="5" id="KW-0378">Hydrolase</keyword>
<sequence length="600" mass="67039">MKMRVTSATVATCLLFLQSCAAVLKNGAGRESPNVLFLVIDDLRPALGCYGYQNVITPNIDQLAAKGIKFNNAFVQQAVCGPSRTSFLTGRRPDTTRLYDFYSYWRTAAGNFTTLPQHFKESGYFTASVGKVFHPGISSNFSDDAPYSWSVPAYHPPTQKFKMKKVCPGPDGQLHMNLVCPVDVKSQPLGSLPDIQSADYAVEFLQNVSASSQTSPKQPFFLAVGFHKPHIPFKYPREFQDLYPLFNIHLAPNLSLPPDLPTIAWNPFTDIRKREDVKALNISFPYGPVPRKFQLLMRQGYYAATSYTDSQVGRVLAALDEQGLATNTIVVLVGDHGWSLGEHQEWAKYSNFEVATRVPLILYVPGVTHQPVRGDSTFPYIDALESCINEIPNHNIVNAPSGGNDNVLVQKNSCNKAGLPHCRLQTLPEEGHESDALVELVDIFPTLAEMANLRTPPLCPTDSSKVELCTEGSSFVPVILNVTGGTSRQNIVTSWKPAVFSQYPRPSEQPQINSDLPHLKDIQYMGYSMRTEQYRYTEWVAFNPDTFKPDFDLVAARELYLHDTDELEDHNVAGKSEYRHLLTQLSQQLRKGWRNALPSQ</sequence>
<dbReference type="SUPFAM" id="SSF53649">
    <property type="entry name" value="Alkaline phosphatase-like"/>
    <property type="match status" value="1"/>
</dbReference>
<proteinExistence type="inferred from homology"/>
<dbReference type="RefSeq" id="XP_035682476.1">
    <property type="nucleotide sequence ID" value="XM_035826583.1"/>
</dbReference>
<organism evidence="9 10">
    <name type="scientific">Branchiostoma floridae</name>
    <name type="common">Florida lancelet</name>
    <name type="synonym">Amphioxus</name>
    <dbReference type="NCBI Taxonomy" id="7739"/>
    <lineage>
        <taxon>Eukaryota</taxon>
        <taxon>Metazoa</taxon>
        <taxon>Chordata</taxon>
        <taxon>Cephalochordata</taxon>
        <taxon>Leptocardii</taxon>
        <taxon>Amphioxiformes</taxon>
        <taxon>Branchiostomatidae</taxon>
        <taxon>Branchiostoma</taxon>
    </lineage>
</organism>
<keyword evidence="6" id="KW-0106">Calcium</keyword>
<dbReference type="OrthoDB" id="96314at2759"/>
<feature type="domain" description="Sulfatase N-terminal" evidence="8">
    <location>
        <begin position="33"/>
        <end position="370"/>
    </location>
</feature>